<keyword evidence="7" id="KW-1133">Transmembrane helix</keyword>
<dbReference type="InterPro" id="IPR020946">
    <property type="entry name" value="Flavin_mOase-like"/>
</dbReference>
<dbReference type="PANTHER" id="PTHR42877">
    <property type="entry name" value="L-ORNITHINE N(5)-MONOOXYGENASE-RELATED"/>
    <property type="match status" value="1"/>
</dbReference>
<dbReference type="GO" id="GO:0050660">
    <property type="term" value="F:flavin adenine dinucleotide binding"/>
    <property type="evidence" value="ECO:0007669"/>
    <property type="project" value="InterPro"/>
</dbReference>
<dbReference type="Proteomes" id="UP000235023">
    <property type="component" value="Unassembled WGS sequence"/>
</dbReference>
<dbReference type="SUPFAM" id="SSF51905">
    <property type="entry name" value="FAD/NAD(P)-binding domain"/>
    <property type="match status" value="1"/>
</dbReference>
<feature type="domain" description="Sulfatase N-terminal" evidence="8">
    <location>
        <begin position="982"/>
        <end position="1253"/>
    </location>
</feature>
<evidence type="ECO:0000313" key="10">
    <source>
        <dbReference type="Proteomes" id="UP000235023"/>
    </source>
</evidence>
<feature type="region of interest" description="Disordered" evidence="6">
    <location>
        <begin position="726"/>
        <end position="778"/>
    </location>
</feature>
<comment type="similarity">
    <text evidence="2">Belongs to the FAD-binding monooxygenase family.</text>
</comment>
<dbReference type="GO" id="GO:0050661">
    <property type="term" value="F:NADP binding"/>
    <property type="evidence" value="ECO:0007669"/>
    <property type="project" value="InterPro"/>
</dbReference>
<dbReference type="SUPFAM" id="SSF53649">
    <property type="entry name" value="Alkaline phosphatase-like"/>
    <property type="match status" value="1"/>
</dbReference>
<gene>
    <name evidence="9" type="ORF">BDW42DRAFT_188793</name>
</gene>
<name>A0A2J5HH64_9EURO</name>
<keyword evidence="7" id="KW-0812">Transmembrane</keyword>
<evidence type="ECO:0000256" key="5">
    <source>
        <dbReference type="ARBA" id="ARBA00023002"/>
    </source>
</evidence>
<keyword evidence="3" id="KW-0285">Flavoprotein</keyword>
<dbReference type="InterPro" id="IPR000917">
    <property type="entry name" value="Sulfatase_N"/>
</dbReference>
<evidence type="ECO:0000256" key="1">
    <source>
        <dbReference type="ARBA" id="ARBA00001974"/>
    </source>
</evidence>
<dbReference type="InterPro" id="IPR051209">
    <property type="entry name" value="FAD-bind_Monooxygenase_sf"/>
</dbReference>
<sequence length="1401" mass="156371">MTNSGGYKPAEHVGNTDFTRASVVIIGAGISGLCMAIDLLRRTPCRKFVILEQGSQVGGTWNDNKYPGCACDVWSALYSLSFEQKSDWSREYPGQEELLDYLIHVAQKYQLYRYIRFNSAVDGARWDEDSQTWRVQVAVGGAKDGQFVSRYELTSDFLVSAVGQLNVPQWPSLPGLDAFTGKLMHSARWDWTYDWTNKRVAIIGNGASALQIAPEIAPAAAHLTVYQRTPNWVIPRLDRRVTAAEQALLGALPPARWLKRAVMMRLREVSHQLVTDPRSAPVTYLRDWALANMKQALPGRPDLWEALTPDYQLGCKRILVSDNYYQTLGRENVTLETRGVARVTEAGIEMVDGTVQEVDLIVCATGFRTVEFLHPVQVTGRGGRPLDSVWAGGASAYYGVTVEEMPNFGMLYGPNTNLGHNSIILMIEAQSRYLSALIDRVVRARDRGQSLVLQPRTEVVRSLNDQIQTQLQETSFADPTCRSWYKTAEGRITNNWPGTAVQYQKALATVRWADYTVSGTAADQVAGRRPTRIGRVVEEWPTVLARASTLDWDGAWDVGRRVFFTLGLISLLQAKIMHLFAHITSLPLPKMALWGITFFFQDVIVILLMRLATRRAPRRWVAALCALVIVPFSLGMTAMASANTSFFVTTGAEIHWRQVGTFHADAAAIATLLTGLAGFLITAAILVAAAWVLSRPIHRFVGGILHILGTPYRAIVGRVRARRQRYRPVQDPVRDEEEIPVEDYRDDKSDDGEDVPLQGSGDGPSRRYAGRDGHSGPAAEPAVWKQVVTWGGLFVLTALRFLRPSDTAFVFLAGTLPVTPFLHTVRPSPVDTEGLPGVYPYLEDGDSLANPPAWSWLPAGQPGGFRDWWDRSNGTRQHYSPAADPLHISNLQLPLLEPLRESLSNGSVRIKHVLFLKLESTRNDVFPLVKDSWLDKHIGQSWGGENPAEVQARLGNLTRTASYLTGVDPGYGQAPDPRGRNYGGVSASNAFTTGTYTLKSVVGSLCGVTPLVADFNREYEYHIYQPCLAHVFGALGQLPDATRKPDDFRTWPWHSTWMQSVTDSYDNQDKLTPTMGYQDVLTKERINDPSAKHYPPKTREVNYYGFADTELHEYVRDAIDDAERNHERLFLTHLTGTSHHPWGLPRDDMFQELMKGSNDDFNRYLNTIGFVDTWLADILEILQEKGVADETLIAMAGDHGLSLPNDGGVTPYDNPHVGNFHVPIVLAHPKLPPVRVDAPVTSDQIVPTILDLLVESGSLGPEGTKATRDLRGQYEGQSMIRPLVPEKENHVQDWQFSVMNTGGSLIAVRSAAHPDYRLVIPLVDDLEWRFTHVGEDPAEEHPVKHFALVDMAASLERRFGKEAVDWLRDAAHVTEWWVTENWRRYGYSKENDKLADGYDPN</sequence>
<dbReference type="GO" id="GO:0004499">
    <property type="term" value="F:N,N-dimethylaniline monooxygenase activity"/>
    <property type="evidence" value="ECO:0007669"/>
    <property type="project" value="InterPro"/>
</dbReference>
<reference evidence="10" key="1">
    <citation type="submission" date="2017-12" db="EMBL/GenBank/DDBJ databases">
        <authorList>
            <consortium name="DOE Joint Genome Institute"/>
            <person name="Mondo S.J."/>
            <person name="Kjaerbolling I."/>
            <person name="Vesth T.C."/>
            <person name="Frisvad J.C."/>
            <person name="Nybo J.L."/>
            <person name="Theobald S."/>
            <person name="Kuo A."/>
            <person name="Bowyer P."/>
            <person name="Matsuda Y."/>
            <person name="Lyhne E.K."/>
            <person name="Kogle M.E."/>
            <person name="Clum A."/>
            <person name="Lipzen A."/>
            <person name="Salamov A."/>
            <person name="Ngan C.Y."/>
            <person name="Daum C."/>
            <person name="Chiniquy J."/>
            <person name="Barry K."/>
            <person name="LaButti K."/>
            <person name="Haridas S."/>
            <person name="Simmons B.A."/>
            <person name="Magnuson J.K."/>
            <person name="Mortensen U.H."/>
            <person name="Larsen T.O."/>
            <person name="Grigoriev I.V."/>
            <person name="Baker S.E."/>
            <person name="Andersen M.R."/>
            <person name="Nordberg H.P."/>
            <person name="Cantor M.N."/>
            <person name="Hua S.X."/>
        </authorList>
    </citation>
    <scope>NUCLEOTIDE SEQUENCE [LARGE SCALE GENOMIC DNA]</scope>
    <source>
        <strain evidence="10">IBT 19404</strain>
    </source>
</reference>
<keyword evidence="4" id="KW-0274">FAD</keyword>
<dbReference type="Gene3D" id="3.50.50.60">
    <property type="entry name" value="FAD/NAD(P)-binding domain"/>
    <property type="match status" value="2"/>
</dbReference>
<dbReference type="PANTHER" id="PTHR42877:SF4">
    <property type="entry name" value="FAD_NAD(P)-BINDING DOMAIN-CONTAINING PROTEIN-RELATED"/>
    <property type="match status" value="1"/>
</dbReference>
<keyword evidence="5" id="KW-0560">Oxidoreductase</keyword>
<evidence type="ECO:0000256" key="3">
    <source>
        <dbReference type="ARBA" id="ARBA00022630"/>
    </source>
</evidence>
<evidence type="ECO:0000313" key="9">
    <source>
        <dbReference type="EMBL" id="PLN76221.1"/>
    </source>
</evidence>
<protein>
    <recommendedName>
        <fullName evidence="8">Sulfatase N-terminal domain-containing protein</fullName>
    </recommendedName>
</protein>
<evidence type="ECO:0000259" key="8">
    <source>
        <dbReference type="Pfam" id="PF00884"/>
    </source>
</evidence>
<keyword evidence="7" id="KW-0472">Membrane</keyword>
<accession>A0A2J5HH64</accession>
<dbReference type="InterPro" id="IPR017850">
    <property type="entry name" value="Alkaline_phosphatase_core_sf"/>
</dbReference>
<dbReference type="Pfam" id="PF00743">
    <property type="entry name" value="FMO-like"/>
    <property type="match status" value="1"/>
</dbReference>
<keyword evidence="10" id="KW-1185">Reference proteome</keyword>
<dbReference type="Pfam" id="PF00884">
    <property type="entry name" value="Sulfatase"/>
    <property type="match status" value="1"/>
</dbReference>
<feature type="transmembrane region" description="Helical" evidence="7">
    <location>
        <begin position="20"/>
        <end position="40"/>
    </location>
</feature>
<feature type="transmembrane region" description="Helical" evidence="7">
    <location>
        <begin position="621"/>
        <end position="646"/>
    </location>
</feature>
<dbReference type="InterPro" id="IPR036188">
    <property type="entry name" value="FAD/NAD-bd_sf"/>
</dbReference>
<evidence type="ECO:0000256" key="6">
    <source>
        <dbReference type="SAM" id="MobiDB-lite"/>
    </source>
</evidence>
<feature type="transmembrane region" description="Helical" evidence="7">
    <location>
        <begin position="666"/>
        <end position="693"/>
    </location>
</feature>
<dbReference type="Gene3D" id="3.40.720.10">
    <property type="entry name" value="Alkaline Phosphatase, subunit A"/>
    <property type="match status" value="1"/>
</dbReference>
<evidence type="ECO:0000256" key="4">
    <source>
        <dbReference type="ARBA" id="ARBA00022827"/>
    </source>
</evidence>
<feature type="transmembrane region" description="Helical" evidence="7">
    <location>
        <begin position="591"/>
        <end position="609"/>
    </location>
</feature>
<evidence type="ECO:0000256" key="7">
    <source>
        <dbReference type="SAM" id="Phobius"/>
    </source>
</evidence>
<dbReference type="OrthoDB" id="103349at2759"/>
<proteinExistence type="inferred from homology"/>
<comment type="cofactor">
    <cofactor evidence="1">
        <name>FAD</name>
        <dbReference type="ChEBI" id="CHEBI:57692"/>
    </cofactor>
</comment>
<organism evidence="9 10">
    <name type="scientific">Aspergillus taichungensis</name>
    <dbReference type="NCBI Taxonomy" id="482145"/>
    <lineage>
        <taxon>Eukaryota</taxon>
        <taxon>Fungi</taxon>
        <taxon>Dikarya</taxon>
        <taxon>Ascomycota</taxon>
        <taxon>Pezizomycotina</taxon>
        <taxon>Eurotiomycetes</taxon>
        <taxon>Eurotiomycetidae</taxon>
        <taxon>Eurotiales</taxon>
        <taxon>Aspergillaceae</taxon>
        <taxon>Aspergillus</taxon>
        <taxon>Aspergillus subgen. Circumdati</taxon>
    </lineage>
</organism>
<evidence type="ECO:0000256" key="2">
    <source>
        <dbReference type="ARBA" id="ARBA00010139"/>
    </source>
</evidence>
<dbReference type="EMBL" id="KZ559624">
    <property type="protein sequence ID" value="PLN76221.1"/>
    <property type="molecule type" value="Genomic_DNA"/>
</dbReference>